<name>A0A1L3MVM3_9BACI</name>
<evidence type="ECO:0000313" key="2">
    <source>
        <dbReference type="Proteomes" id="UP000181936"/>
    </source>
</evidence>
<keyword evidence="2" id="KW-1185">Reference proteome</keyword>
<dbReference type="EMBL" id="CP016020">
    <property type="protein sequence ID" value="APH06388.1"/>
    <property type="molecule type" value="Genomic_DNA"/>
</dbReference>
<reference evidence="1 2" key="1">
    <citation type="journal article" date="2016" name="Sci. Rep.">
        <title>Complete genome sequence and transcriptomic analysis of a novel marine strain Bacillus weihaiensis reveals the mechanism of brown algae degradation.</title>
        <authorList>
            <person name="Zhu Y."/>
            <person name="Chen P."/>
            <person name="Bao Y."/>
            <person name="Men Y."/>
            <person name="Zeng Y."/>
            <person name="Yang J."/>
            <person name="Sun J."/>
            <person name="Sun Y."/>
        </authorList>
    </citation>
    <scope>NUCLEOTIDE SEQUENCE [LARGE SCALE GENOMIC DNA]</scope>
    <source>
        <strain evidence="1 2">Alg07</strain>
    </source>
</reference>
<dbReference type="Proteomes" id="UP000181936">
    <property type="component" value="Chromosome"/>
</dbReference>
<dbReference type="AlphaFoldDB" id="A0A1L3MVM3"/>
<evidence type="ECO:0000313" key="1">
    <source>
        <dbReference type="EMBL" id="APH06388.1"/>
    </source>
</evidence>
<dbReference type="STRING" id="1547283.A9C19_17530"/>
<organism evidence="1 2">
    <name type="scientific">Bacillus weihaiensis</name>
    <dbReference type="NCBI Taxonomy" id="1547283"/>
    <lineage>
        <taxon>Bacteria</taxon>
        <taxon>Bacillati</taxon>
        <taxon>Bacillota</taxon>
        <taxon>Bacilli</taxon>
        <taxon>Bacillales</taxon>
        <taxon>Bacillaceae</taxon>
        <taxon>Bacillus</taxon>
    </lineage>
</organism>
<dbReference type="KEGG" id="bwh:A9C19_17530"/>
<sequence>MGNFNRLKFVSKIVSSSLLVLTFLCVSFLAMPIIGMAESNQEQEPMEEIKESKKFRKEFGLNSDISHINDVISLKEVPESKESYGVWLTQDEFSELKNRFEKQEKEVPEIINYIKQSIPEEEFGGLYVDQSDKGVVTITFTKDLKNYMKEMKEIKKYIKMIIK</sequence>
<gene>
    <name evidence="1" type="ORF">A9C19_17530</name>
</gene>
<dbReference type="RefSeq" id="WP_072581187.1">
    <property type="nucleotide sequence ID" value="NZ_CP016020.1"/>
</dbReference>
<protein>
    <submittedName>
        <fullName evidence="1">Uncharacterized protein</fullName>
    </submittedName>
</protein>
<accession>A0A1L3MVM3</accession>
<proteinExistence type="predicted"/>